<organism evidence="1 2">
    <name type="scientific">Jimgerdemannia flammicorona</name>
    <dbReference type="NCBI Taxonomy" id="994334"/>
    <lineage>
        <taxon>Eukaryota</taxon>
        <taxon>Fungi</taxon>
        <taxon>Fungi incertae sedis</taxon>
        <taxon>Mucoromycota</taxon>
        <taxon>Mucoromycotina</taxon>
        <taxon>Endogonomycetes</taxon>
        <taxon>Endogonales</taxon>
        <taxon>Endogonaceae</taxon>
        <taxon>Jimgerdemannia</taxon>
    </lineage>
</organism>
<evidence type="ECO:0000313" key="2">
    <source>
        <dbReference type="Proteomes" id="UP000268093"/>
    </source>
</evidence>
<proteinExistence type="predicted"/>
<comment type="caution">
    <text evidence="1">The sequence shown here is derived from an EMBL/GenBank/DDBJ whole genome shotgun (WGS) entry which is preliminary data.</text>
</comment>
<dbReference type="EMBL" id="RBNI01008039">
    <property type="protein sequence ID" value="RUP44960.1"/>
    <property type="molecule type" value="Genomic_DNA"/>
</dbReference>
<dbReference type="Proteomes" id="UP000268093">
    <property type="component" value="Unassembled WGS sequence"/>
</dbReference>
<gene>
    <name evidence="1" type="ORF">BC936DRAFT_148797</name>
</gene>
<accession>A0A433D293</accession>
<name>A0A433D293_9FUNG</name>
<protein>
    <submittedName>
        <fullName evidence="1">Uncharacterized protein</fullName>
    </submittedName>
</protein>
<evidence type="ECO:0000313" key="1">
    <source>
        <dbReference type="EMBL" id="RUP44960.1"/>
    </source>
</evidence>
<keyword evidence="2" id="KW-1185">Reference proteome</keyword>
<sequence length="50" mass="5944">MAARVMMVRVVRFPSLTNRHVRLLMILERREVHKISTLWRSCPLERGVAQ</sequence>
<dbReference type="AlphaFoldDB" id="A0A433D293"/>
<reference evidence="1 2" key="1">
    <citation type="journal article" date="2018" name="New Phytol.">
        <title>Phylogenomics of Endogonaceae and evolution of mycorrhizas within Mucoromycota.</title>
        <authorList>
            <person name="Chang Y."/>
            <person name="Desiro A."/>
            <person name="Na H."/>
            <person name="Sandor L."/>
            <person name="Lipzen A."/>
            <person name="Clum A."/>
            <person name="Barry K."/>
            <person name="Grigoriev I.V."/>
            <person name="Martin F.M."/>
            <person name="Stajich J.E."/>
            <person name="Smith M.E."/>
            <person name="Bonito G."/>
            <person name="Spatafora J.W."/>
        </authorList>
    </citation>
    <scope>NUCLEOTIDE SEQUENCE [LARGE SCALE GENOMIC DNA]</scope>
    <source>
        <strain evidence="1 2">GMNB39</strain>
    </source>
</reference>